<sequence length="34" mass="4198">MHQSLYQRRNELMFSFQLLFQSRCIHLSSKFPSH</sequence>
<organism evidence="1">
    <name type="scientific">Arundo donax</name>
    <name type="common">Giant reed</name>
    <name type="synonym">Donax arundinaceus</name>
    <dbReference type="NCBI Taxonomy" id="35708"/>
    <lineage>
        <taxon>Eukaryota</taxon>
        <taxon>Viridiplantae</taxon>
        <taxon>Streptophyta</taxon>
        <taxon>Embryophyta</taxon>
        <taxon>Tracheophyta</taxon>
        <taxon>Spermatophyta</taxon>
        <taxon>Magnoliopsida</taxon>
        <taxon>Liliopsida</taxon>
        <taxon>Poales</taxon>
        <taxon>Poaceae</taxon>
        <taxon>PACMAD clade</taxon>
        <taxon>Arundinoideae</taxon>
        <taxon>Arundineae</taxon>
        <taxon>Arundo</taxon>
    </lineage>
</organism>
<name>A0A0A8Y0C6_ARUDO</name>
<dbReference type="AlphaFoldDB" id="A0A0A8Y0C6"/>
<reference evidence="1" key="1">
    <citation type="submission" date="2014-09" db="EMBL/GenBank/DDBJ databases">
        <authorList>
            <person name="Magalhaes I.L.F."/>
            <person name="Oliveira U."/>
            <person name="Santos F.R."/>
            <person name="Vidigal T.H.D.A."/>
            <person name="Brescovit A.D."/>
            <person name="Santos A.J."/>
        </authorList>
    </citation>
    <scope>NUCLEOTIDE SEQUENCE</scope>
    <source>
        <tissue evidence="1">Shoot tissue taken approximately 20 cm above the soil surface</tissue>
    </source>
</reference>
<proteinExistence type="predicted"/>
<reference evidence="1" key="2">
    <citation type="journal article" date="2015" name="Data Brief">
        <title>Shoot transcriptome of the giant reed, Arundo donax.</title>
        <authorList>
            <person name="Barrero R.A."/>
            <person name="Guerrero F.D."/>
            <person name="Moolhuijzen P."/>
            <person name="Goolsby J.A."/>
            <person name="Tidwell J."/>
            <person name="Bellgard S.E."/>
            <person name="Bellgard M.I."/>
        </authorList>
    </citation>
    <scope>NUCLEOTIDE SEQUENCE</scope>
    <source>
        <tissue evidence="1">Shoot tissue taken approximately 20 cm above the soil surface</tissue>
    </source>
</reference>
<dbReference type="EMBL" id="GBRH01279540">
    <property type="protein sequence ID" value="JAD18355.1"/>
    <property type="molecule type" value="Transcribed_RNA"/>
</dbReference>
<protein>
    <submittedName>
        <fullName evidence="1">Uncharacterized protein</fullName>
    </submittedName>
</protein>
<evidence type="ECO:0000313" key="1">
    <source>
        <dbReference type="EMBL" id="JAD18355.1"/>
    </source>
</evidence>
<accession>A0A0A8Y0C6</accession>